<gene>
    <name evidence="1" type="ORF">IAA93_00010</name>
</gene>
<sequence>MAYNAMGDGIRPRGDRVGCRWRGGHRDDDDTHRTVAARRVTVSVVRFIAPPHIFCSRRAKL</sequence>
<dbReference type="AlphaFoldDB" id="A0A9D2ZTA6"/>
<reference evidence="1" key="1">
    <citation type="journal article" date="2021" name="PeerJ">
        <title>Extensive microbial diversity within the chicken gut microbiome revealed by metagenomics and culture.</title>
        <authorList>
            <person name="Gilroy R."/>
            <person name="Ravi A."/>
            <person name="Getino M."/>
            <person name="Pursley I."/>
            <person name="Horton D.L."/>
            <person name="Alikhan N.F."/>
            <person name="Baker D."/>
            <person name="Gharbi K."/>
            <person name="Hall N."/>
            <person name="Watson M."/>
            <person name="Adriaenssens E.M."/>
            <person name="Foster-Nyarko E."/>
            <person name="Jarju S."/>
            <person name="Secka A."/>
            <person name="Antonio M."/>
            <person name="Oren A."/>
            <person name="Chaudhuri R.R."/>
            <person name="La Ragione R."/>
            <person name="Hildebrand F."/>
            <person name="Pallen M.J."/>
        </authorList>
    </citation>
    <scope>NUCLEOTIDE SEQUENCE</scope>
    <source>
        <strain evidence="1">MalCec1-1739</strain>
    </source>
</reference>
<comment type="caution">
    <text evidence="1">The sequence shown here is derived from an EMBL/GenBank/DDBJ whole genome shotgun (WGS) entry which is preliminary data.</text>
</comment>
<proteinExistence type="predicted"/>
<dbReference type="EMBL" id="DWUP01000001">
    <property type="protein sequence ID" value="HJD52100.1"/>
    <property type="molecule type" value="Genomic_DNA"/>
</dbReference>
<accession>A0A9D2ZTA6</accession>
<protein>
    <submittedName>
        <fullName evidence="1">Uncharacterized protein</fullName>
    </submittedName>
</protein>
<dbReference type="Proteomes" id="UP000787625">
    <property type="component" value="Unassembled WGS sequence"/>
</dbReference>
<organism evidence="1 2">
    <name type="scientific">Candidatus Avibacteroides avistercoris</name>
    <dbReference type="NCBI Taxonomy" id="2840690"/>
    <lineage>
        <taxon>Bacteria</taxon>
        <taxon>Pseudomonadati</taxon>
        <taxon>Bacteroidota</taxon>
        <taxon>Bacteroidia</taxon>
        <taxon>Bacteroidales</taxon>
        <taxon>Bacteroidaceae</taxon>
        <taxon>Bacteroidaceae incertae sedis</taxon>
        <taxon>Candidatus Avibacteroides</taxon>
    </lineage>
</organism>
<name>A0A9D2ZTA6_9BACT</name>
<evidence type="ECO:0000313" key="1">
    <source>
        <dbReference type="EMBL" id="HJD52100.1"/>
    </source>
</evidence>
<reference evidence="1" key="2">
    <citation type="submission" date="2021-04" db="EMBL/GenBank/DDBJ databases">
        <authorList>
            <person name="Gilroy R."/>
        </authorList>
    </citation>
    <scope>NUCLEOTIDE SEQUENCE</scope>
    <source>
        <strain evidence="1">MalCec1-1739</strain>
    </source>
</reference>
<evidence type="ECO:0000313" key="2">
    <source>
        <dbReference type="Proteomes" id="UP000787625"/>
    </source>
</evidence>